<keyword evidence="2" id="KW-1185">Reference proteome</keyword>
<gene>
    <name evidence="1" type="ORF">MYCFIDRAFT_180363</name>
</gene>
<dbReference type="GeneID" id="19334373"/>
<name>M3AHP0_PSEFD</name>
<dbReference type="KEGG" id="pfj:MYCFIDRAFT_180363"/>
<dbReference type="RefSeq" id="XP_007932357.1">
    <property type="nucleotide sequence ID" value="XM_007934166.1"/>
</dbReference>
<protein>
    <submittedName>
        <fullName evidence="1">Uncharacterized protein</fullName>
    </submittedName>
</protein>
<proteinExistence type="predicted"/>
<evidence type="ECO:0000313" key="1">
    <source>
        <dbReference type="EMBL" id="EME77032.1"/>
    </source>
</evidence>
<organism evidence="1 2">
    <name type="scientific">Pseudocercospora fijiensis (strain CIRAD86)</name>
    <name type="common">Black leaf streak disease fungus</name>
    <name type="synonym">Mycosphaerella fijiensis</name>
    <dbReference type="NCBI Taxonomy" id="383855"/>
    <lineage>
        <taxon>Eukaryota</taxon>
        <taxon>Fungi</taxon>
        <taxon>Dikarya</taxon>
        <taxon>Ascomycota</taxon>
        <taxon>Pezizomycotina</taxon>
        <taxon>Dothideomycetes</taxon>
        <taxon>Dothideomycetidae</taxon>
        <taxon>Mycosphaerellales</taxon>
        <taxon>Mycosphaerellaceae</taxon>
        <taxon>Pseudocercospora</taxon>
    </lineage>
</organism>
<reference evidence="1 2" key="1">
    <citation type="journal article" date="2012" name="PLoS Pathog.">
        <title>Diverse lifestyles and strategies of plant pathogenesis encoded in the genomes of eighteen Dothideomycetes fungi.</title>
        <authorList>
            <person name="Ohm R.A."/>
            <person name="Feau N."/>
            <person name="Henrissat B."/>
            <person name="Schoch C.L."/>
            <person name="Horwitz B.A."/>
            <person name="Barry K.W."/>
            <person name="Condon B.J."/>
            <person name="Copeland A.C."/>
            <person name="Dhillon B."/>
            <person name="Glaser F."/>
            <person name="Hesse C.N."/>
            <person name="Kosti I."/>
            <person name="LaButti K."/>
            <person name="Lindquist E.A."/>
            <person name="Lucas S."/>
            <person name="Salamov A.A."/>
            <person name="Bradshaw R.E."/>
            <person name="Ciuffetti L."/>
            <person name="Hamelin R.C."/>
            <person name="Kema G.H.J."/>
            <person name="Lawrence C."/>
            <person name="Scott J.A."/>
            <person name="Spatafora J.W."/>
            <person name="Turgeon B.G."/>
            <person name="de Wit P.J.G.M."/>
            <person name="Zhong S."/>
            <person name="Goodwin S.B."/>
            <person name="Grigoriev I.V."/>
        </authorList>
    </citation>
    <scope>NUCLEOTIDE SEQUENCE [LARGE SCALE GENOMIC DNA]</scope>
    <source>
        <strain evidence="1 2">CIRAD86</strain>
    </source>
</reference>
<accession>M3AHP0</accession>
<dbReference type="HOGENOM" id="CLU_2027753_0_0_1"/>
<dbReference type="Proteomes" id="UP000016932">
    <property type="component" value="Unassembled WGS sequence"/>
</dbReference>
<evidence type="ECO:0000313" key="2">
    <source>
        <dbReference type="Proteomes" id="UP000016932"/>
    </source>
</evidence>
<dbReference type="EMBL" id="KB446571">
    <property type="protein sequence ID" value="EME77032.1"/>
    <property type="molecule type" value="Genomic_DNA"/>
</dbReference>
<sequence>MRPDEKELLLTVELGGMNSEVLGFGFAESQLPSGKADPLTGPAFEELQVSGRNVAIAPISRGHSAFVRWYGRPRGARGFLIFSLEVVESSLGSRLRFIGVVLAESRSDQVLKLRSHFSMKAA</sequence>
<dbReference type="AlphaFoldDB" id="M3AHP0"/>
<dbReference type="VEuPathDB" id="FungiDB:MYCFIDRAFT_180363"/>